<evidence type="ECO:0000313" key="2">
    <source>
        <dbReference type="EMBL" id="BCU70056.1"/>
    </source>
</evidence>
<dbReference type="RefSeq" id="WP_221290287.1">
    <property type="nucleotide sequence ID" value="NZ_AP024597.1"/>
</dbReference>
<evidence type="ECO:0000313" key="3">
    <source>
        <dbReference type="Proteomes" id="UP000825123"/>
    </source>
</evidence>
<reference evidence="2 3" key="1">
    <citation type="submission" date="2021-04" db="EMBL/GenBank/DDBJ databases">
        <title>Complete genome sequence of Stygiolobus sp. KN-1.</title>
        <authorList>
            <person name="Nakamura K."/>
            <person name="Sakai H."/>
            <person name="Kurosawa N."/>
        </authorList>
    </citation>
    <scope>NUCLEOTIDE SEQUENCE [LARGE SCALE GENOMIC DNA]</scope>
    <source>
        <strain evidence="2 3">KN-1</strain>
    </source>
</reference>
<gene>
    <name evidence="2" type="ORF">KN1_13530</name>
</gene>
<dbReference type="GO" id="GO:0003824">
    <property type="term" value="F:catalytic activity"/>
    <property type="evidence" value="ECO:0007669"/>
    <property type="project" value="InterPro"/>
</dbReference>
<dbReference type="GeneID" id="66163080"/>
<protein>
    <recommendedName>
        <fullName evidence="1">Phosphoadenosine phosphosulphate reductase domain-containing protein</fullName>
    </recommendedName>
</protein>
<dbReference type="EMBL" id="AP024597">
    <property type="protein sequence ID" value="BCU70056.1"/>
    <property type="molecule type" value="Genomic_DNA"/>
</dbReference>
<evidence type="ECO:0000259" key="1">
    <source>
        <dbReference type="Pfam" id="PF01507"/>
    </source>
</evidence>
<organism evidence="2 3">
    <name type="scientific">Stygiolobus caldivivus</name>
    <dbReference type="NCBI Taxonomy" id="2824673"/>
    <lineage>
        <taxon>Archaea</taxon>
        <taxon>Thermoproteota</taxon>
        <taxon>Thermoprotei</taxon>
        <taxon>Sulfolobales</taxon>
        <taxon>Sulfolobaceae</taxon>
        <taxon>Stygiolobus</taxon>
    </lineage>
</organism>
<keyword evidence="3" id="KW-1185">Reference proteome</keyword>
<proteinExistence type="predicted"/>
<dbReference type="PANTHER" id="PTHR43196">
    <property type="entry name" value="SULFATE ADENYLYLTRANSFERASE SUBUNIT 2"/>
    <property type="match status" value="1"/>
</dbReference>
<dbReference type="Gene3D" id="3.40.50.620">
    <property type="entry name" value="HUPs"/>
    <property type="match status" value="1"/>
</dbReference>
<name>A0A8D5U741_9CREN</name>
<dbReference type="PANTHER" id="PTHR43196:SF2">
    <property type="entry name" value="PHOSPHOADENOSINE PHOSPHOSULFATE REDUCTASE"/>
    <property type="match status" value="1"/>
</dbReference>
<sequence length="260" mass="30185">MELLAVKEEAEKILSGFKEVYVMFSGGRDSLVALHLTHSIYPEKTKALFINTGIATPGLLEYVNDVTKEMGVPLTVIGPKYEYFRLVEQKGFPGLTRRWCKLYLKLEPLKDFVKDRKDIVLVTGVRKDESWMKSKASKLYYNERIGALSYAIIFDFTNADIEEYIKVHGLRKNPLYEVYGKAYDCWCSAYKSPADFAVLALKSPEFFQKFVEAEAKLRKGGSGLFYNHQRVYLRDIQKNPEEYLRKYERTYKCPLCRTLL</sequence>
<dbReference type="AlphaFoldDB" id="A0A8D5U741"/>
<dbReference type="InterPro" id="IPR014729">
    <property type="entry name" value="Rossmann-like_a/b/a_fold"/>
</dbReference>
<dbReference type="InterPro" id="IPR002500">
    <property type="entry name" value="PAPS_reduct_dom"/>
</dbReference>
<feature type="domain" description="Phosphoadenosine phosphosulphate reductase" evidence="1">
    <location>
        <begin position="20"/>
        <end position="177"/>
    </location>
</feature>
<dbReference type="Pfam" id="PF01507">
    <property type="entry name" value="PAPS_reduct"/>
    <property type="match status" value="1"/>
</dbReference>
<dbReference type="KEGG" id="csty:KN1_13530"/>
<dbReference type="InterPro" id="IPR050128">
    <property type="entry name" value="Sulfate_adenylyltrnsfr_sub2"/>
</dbReference>
<accession>A0A8D5U741</accession>
<dbReference type="SUPFAM" id="SSF52402">
    <property type="entry name" value="Adenine nucleotide alpha hydrolases-like"/>
    <property type="match status" value="1"/>
</dbReference>
<dbReference type="Proteomes" id="UP000825123">
    <property type="component" value="Chromosome"/>
</dbReference>